<protein>
    <recommendedName>
        <fullName evidence="1">Fungal lipase-type domain-containing protein</fullName>
    </recommendedName>
</protein>
<dbReference type="EMBL" id="LAZR01000329">
    <property type="protein sequence ID" value="KKN74248.1"/>
    <property type="molecule type" value="Genomic_DNA"/>
</dbReference>
<evidence type="ECO:0000313" key="2">
    <source>
        <dbReference type="EMBL" id="KKN74248.1"/>
    </source>
</evidence>
<dbReference type="InterPro" id="IPR051218">
    <property type="entry name" value="Sec_MonoDiacylglyc_Lipase"/>
</dbReference>
<reference evidence="2" key="1">
    <citation type="journal article" date="2015" name="Nature">
        <title>Complex archaea that bridge the gap between prokaryotes and eukaryotes.</title>
        <authorList>
            <person name="Spang A."/>
            <person name="Saw J.H."/>
            <person name="Jorgensen S.L."/>
            <person name="Zaremba-Niedzwiedzka K."/>
            <person name="Martijn J."/>
            <person name="Lind A.E."/>
            <person name="van Eijk R."/>
            <person name="Schleper C."/>
            <person name="Guy L."/>
            <person name="Ettema T.J."/>
        </authorList>
    </citation>
    <scope>NUCLEOTIDE SEQUENCE</scope>
</reference>
<organism evidence="2">
    <name type="scientific">marine sediment metagenome</name>
    <dbReference type="NCBI Taxonomy" id="412755"/>
    <lineage>
        <taxon>unclassified sequences</taxon>
        <taxon>metagenomes</taxon>
        <taxon>ecological metagenomes</taxon>
    </lineage>
</organism>
<dbReference type="PANTHER" id="PTHR45856">
    <property type="entry name" value="ALPHA/BETA-HYDROLASES SUPERFAMILY PROTEIN"/>
    <property type="match status" value="1"/>
</dbReference>
<comment type="caution">
    <text evidence="2">The sequence shown here is derived from an EMBL/GenBank/DDBJ whole genome shotgun (WGS) entry which is preliminary data.</text>
</comment>
<dbReference type="PANTHER" id="PTHR45856:SF11">
    <property type="entry name" value="FUNGAL LIPASE-LIKE DOMAIN-CONTAINING PROTEIN"/>
    <property type="match status" value="1"/>
</dbReference>
<gene>
    <name evidence="2" type="ORF">LCGC14_0391870</name>
</gene>
<dbReference type="Gene3D" id="3.40.50.1820">
    <property type="entry name" value="alpha/beta hydrolase"/>
    <property type="match status" value="1"/>
</dbReference>
<feature type="domain" description="Fungal lipase-type" evidence="1">
    <location>
        <begin position="49"/>
        <end position="175"/>
    </location>
</feature>
<sequence length="224" mass="25824">MHNTLAKMSKSAYGDLAQVQDDWPSYSVSLIENNGTQVYSFKDEDFIIFAFRGTESDKIRDIITDLQFRKTPVAWGRVHRGFHMALELVWPELWQYVQNAAGRHVFITGHSLGGGLAELFAMMLTRQAVRPSAVVTFGCPRVGNSTFRRLYSAILGNVSYRYHLKNDPVPHLPLWLMGYRHPKQLQWWCGSKFHKRMGVKSWLRSVLKGKIEDHAVDNYVSMFE</sequence>
<proteinExistence type="predicted"/>
<dbReference type="AlphaFoldDB" id="A0A0F9W849"/>
<evidence type="ECO:0000259" key="1">
    <source>
        <dbReference type="Pfam" id="PF01764"/>
    </source>
</evidence>
<name>A0A0F9W849_9ZZZZ</name>
<dbReference type="GO" id="GO:0006629">
    <property type="term" value="P:lipid metabolic process"/>
    <property type="evidence" value="ECO:0007669"/>
    <property type="project" value="InterPro"/>
</dbReference>
<dbReference type="CDD" id="cd00519">
    <property type="entry name" value="Lipase_3"/>
    <property type="match status" value="1"/>
</dbReference>
<dbReference type="InterPro" id="IPR029058">
    <property type="entry name" value="AB_hydrolase_fold"/>
</dbReference>
<dbReference type="InterPro" id="IPR002921">
    <property type="entry name" value="Fungal_lipase-type"/>
</dbReference>
<dbReference type="Pfam" id="PF01764">
    <property type="entry name" value="Lipase_3"/>
    <property type="match status" value="1"/>
</dbReference>
<dbReference type="SUPFAM" id="SSF53474">
    <property type="entry name" value="alpha/beta-Hydrolases"/>
    <property type="match status" value="1"/>
</dbReference>
<accession>A0A0F9W849</accession>